<comment type="caution">
    <text evidence="1">The sequence shown here is derived from an EMBL/GenBank/DDBJ whole genome shotgun (WGS) entry which is preliminary data.</text>
</comment>
<gene>
    <name evidence="1" type="ORF">FDB51_15240</name>
</gene>
<reference evidence="1 2" key="1">
    <citation type="submission" date="2019-04" db="EMBL/GenBank/DDBJ databases">
        <title>Genome sequencing of Clostridium botulinum Groups I-IV and Clostridium butyricum.</title>
        <authorList>
            <person name="Brunt J."/>
            <person name="Van Vliet A.H.M."/>
            <person name="Stringer S.C."/>
            <person name="Carter A.T."/>
            <person name="Peck M.W."/>
        </authorList>
    </citation>
    <scope>NUCLEOTIDE SEQUENCE [LARGE SCALE GENOMIC DNA]</scope>
    <source>
        <strain evidence="1 2">CB-K-33E</strain>
    </source>
</reference>
<accession>A0A846JXM3</accession>
<dbReference type="EMBL" id="SWVK01000023">
    <property type="protein sequence ID" value="NFN36438.1"/>
    <property type="molecule type" value="Genomic_DNA"/>
</dbReference>
<sequence length="98" mass="11416">MSILIEDNPLVEIMDLINRTSRDNAVLLCSMNGNLTDDEKYLYRYIKKKNRNYLKLLKTLDKSKSNNTLKSIIEKWVECEITGDEAMSQIIKFLNISV</sequence>
<name>A0A846JXM3_CLOBO</name>
<evidence type="ECO:0000313" key="1">
    <source>
        <dbReference type="EMBL" id="NFN36438.1"/>
    </source>
</evidence>
<dbReference type="AlphaFoldDB" id="A0A846JXM3"/>
<proteinExistence type="predicted"/>
<protein>
    <submittedName>
        <fullName evidence="1">Uncharacterized protein</fullName>
    </submittedName>
</protein>
<dbReference type="Proteomes" id="UP000473681">
    <property type="component" value="Unassembled WGS sequence"/>
</dbReference>
<organism evidence="1 2">
    <name type="scientific">Clostridium botulinum</name>
    <dbReference type="NCBI Taxonomy" id="1491"/>
    <lineage>
        <taxon>Bacteria</taxon>
        <taxon>Bacillati</taxon>
        <taxon>Bacillota</taxon>
        <taxon>Clostridia</taxon>
        <taxon>Eubacteriales</taxon>
        <taxon>Clostridiaceae</taxon>
        <taxon>Clostridium</taxon>
    </lineage>
</organism>
<evidence type="ECO:0000313" key="2">
    <source>
        <dbReference type="Proteomes" id="UP000473681"/>
    </source>
</evidence>